<dbReference type="SUPFAM" id="SSF48371">
    <property type="entry name" value="ARM repeat"/>
    <property type="match status" value="1"/>
</dbReference>
<feature type="region of interest" description="Disordered" evidence="5">
    <location>
        <begin position="213"/>
        <end position="304"/>
    </location>
</feature>
<feature type="region of interest" description="Disordered" evidence="5">
    <location>
        <begin position="43"/>
        <end position="85"/>
    </location>
</feature>
<dbReference type="SMART" id="SM00543">
    <property type="entry name" value="MIF4G"/>
    <property type="match status" value="1"/>
</dbReference>
<dbReference type="InterPro" id="IPR016024">
    <property type="entry name" value="ARM-type_fold"/>
</dbReference>
<keyword evidence="7" id="KW-1185">Reference proteome</keyword>
<organism evidence="6 7">
    <name type="scientific">Owenia fusiformis</name>
    <name type="common">Polychaete worm</name>
    <dbReference type="NCBI Taxonomy" id="6347"/>
    <lineage>
        <taxon>Eukaryota</taxon>
        <taxon>Metazoa</taxon>
        <taxon>Spiralia</taxon>
        <taxon>Lophotrochozoa</taxon>
        <taxon>Annelida</taxon>
        <taxon>Polychaeta</taxon>
        <taxon>Sedentaria</taxon>
        <taxon>Canalipalpata</taxon>
        <taxon>Sabellida</taxon>
        <taxon>Oweniida</taxon>
        <taxon>Oweniidae</taxon>
        <taxon>Owenia</taxon>
    </lineage>
</organism>
<dbReference type="PROSITE" id="PS51366">
    <property type="entry name" value="MI"/>
    <property type="match status" value="1"/>
</dbReference>
<dbReference type="GO" id="GO:0042274">
    <property type="term" value="P:ribosomal small subunit biogenesis"/>
    <property type="evidence" value="ECO:0007669"/>
    <property type="project" value="TreeGrafter"/>
</dbReference>
<feature type="non-terminal residue" evidence="6">
    <location>
        <position position="847"/>
    </location>
</feature>
<sequence length="847" mass="97307">AEVACGFLRLFYRFVDTYSFTLTMKARKSRGEKLARFRQSVEQLSTNTEEDPRFQDASVNKKSRKDQRKEDRKMKKARKNAFMHREPMPVLHNDKIISPIELEKINEKKREKRKKERTRQKAKKIRQKESEAREAEELKKQGLIEANKQEDKVIKQLEKQMKLNKRKGKGLPASFIDDGLDFILDACDSEKLTAMLDADDIDSDLDVDLENKLQESEGESDDDRNESDDNESDNNESESNEDARSDNDESESNANSDENDESEKDNDSEENMSENDSSDNDPENDTSQTIPNKKPTKTKASVMKEDIYGRLRDVDGNLVTGSTTIAGSYVPPGKRLKLEADNNQATNIRLKKQLKGLVNRLSEANMQGIGGQIEGLYRANSRASINETLLEIVLDACIGPSLTPERLAMEMCMLVAYLHITVGNELAALLLQSLVKQLDEQFLKSDAQISPTKEVHNMVILLCHMYSFGLVGNVLVYDLIRTLTERFNEIDIELVLLVMKHVGFTLRKDDAMALKEVMLKIQVKVSEVNRDDFQDRSRVGFMLETLQAIKNNNMRKIPNYDPSHMEHLRKLLRNYTKGSSSNPLRISLEDLRSAENKGKWWVVGSAWEGRAHDTSTETSVTPIGSQMSDNIQELARKLRMNTDVRKGIFSIIMTSEDYIDAFEKLLRLGLKQQQESEIIHVIVECCCQEKKYNPYYGYLLQKLCEYDRRFMMTFQFHMWDRFQTISGMSEQNLHNLSTILTHLLATKAVSLSIFKEVEFGELQKAMVKFIKMVCTSLLLNYDNDVIEYTFKRIASQPNLHMLREGLRLFIRHFLVKSKALAEQRADLESKVKVLEKALSSAEVKMRL</sequence>
<dbReference type="InterPro" id="IPR003891">
    <property type="entry name" value="Initiation_fac_eIF4g_MI"/>
</dbReference>
<evidence type="ECO:0000256" key="4">
    <source>
        <dbReference type="SAM" id="Coils"/>
    </source>
</evidence>
<feature type="compositionally biased region" description="Basic and acidic residues" evidence="5">
    <location>
        <begin position="127"/>
        <end position="137"/>
    </location>
</feature>
<dbReference type="PANTHER" id="PTHR18034:SF4">
    <property type="entry name" value="NUCLEOLAR MIF4G DOMAIN-CONTAINING PROTEIN 1"/>
    <property type="match status" value="1"/>
</dbReference>
<comment type="caution">
    <text evidence="6">The sequence shown here is derived from an EMBL/GenBank/DDBJ whole genome shotgun (WGS) entry which is preliminary data.</text>
</comment>
<accession>A0A8J1TF03</accession>
<dbReference type="Pfam" id="PF02847">
    <property type="entry name" value="MA3"/>
    <property type="match status" value="1"/>
</dbReference>
<dbReference type="OrthoDB" id="10260961at2759"/>
<comment type="subcellular location">
    <subcellularLocation>
        <location evidence="1">Nucleus</location>
        <location evidence="1">Nucleolus</location>
    </subcellularLocation>
</comment>
<gene>
    <name evidence="6" type="ORF">OFUS_LOCUS3545</name>
</gene>
<feature type="coiled-coil region" evidence="4">
    <location>
        <begin position="817"/>
        <end position="844"/>
    </location>
</feature>
<reference evidence="6" key="1">
    <citation type="submission" date="2022-03" db="EMBL/GenBank/DDBJ databases">
        <authorList>
            <person name="Martin C."/>
        </authorList>
    </citation>
    <scope>NUCLEOTIDE SEQUENCE</scope>
</reference>
<protein>
    <submittedName>
        <fullName evidence="6">Uncharacterized protein</fullName>
    </submittedName>
</protein>
<feature type="compositionally biased region" description="Basic residues" evidence="5">
    <location>
        <begin position="110"/>
        <end position="126"/>
    </location>
</feature>
<feature type="compositionally biased region" description="Acidic residues" evidence="5">
    <location>
        <begin position="216"/>
        <end position="240"/>
    </location>
</feature>
<dbReference type="FunFam" id="1.25.40.180:FF:000032">
    <property type="entry name" value="Nucleolar MIF4G domain-containing protein 1"/>
    <property type="match status" value="1"/>
</dbReference>
<keyword evidence="3" id="KW-0539">Nucleus</keyword>
<evidence type="ECO:0000256" key="5">
    <source>
        <dbReference type="SAM" id="MobiDB-lite"/>
    </source>
</evidence>
<dbReference type="Gene3D" id="1.25.40.180">
    <property type="match status" value="1"/>
</dbReference>
<evidence type="ECO:0000256" key="3">
    <source>
        <dbReference type="ARBA" id="ARBA00023242"/>
    </source>
</evidence>
<dbReference type="PANTHER" id="PTHR18034">
    <property type="entry name" value="CELL CYCLE CONTROL PROTEIN CWF22-RELATED"/>
    <property type="match status" value="1"/>
</dbReference>
<feature type="compositionally biased region" description="Acidic residues" evidence="5">
    <location>
        <begin position="257"/>
        <end position="284"/>
    </location>
</feature>
<evidence type="ECO:0000313" key="6">
    <source>
        <dbReference type="EMBL" id="CAH1776366.1"/>
    </source>
</evidence>
<dbReference type="Pfam" id="PF02854">
    <property type="entry name" value="MIF4G"/>
    <property type="match status" value="1"/>
</dbReference>
<evidence type="ECO:0000256" key="1">
    <source>
        <dbReference type="ARBA" id="ARBA00004604"/>
    </source>
</evidence>
<dbReference type="EMBL" id="CAIIXF020000002">
    <property type="protein sequence ID" value="CAH1776366.1"/>
    <property type="molecule type" value="Genomic_DNA"/>
</dbReference>
<evidence type="ECO:0000313" key="7">
    <source>
        <dbReference type="Proteomes" id="UP000749559"/>
    </source>
</evidence>
<dbReference type="GO" id="GO:0005730">
    <property type="term" value="C:nucleolus"/>
    <property type="evidence" value="ECO:0007669"/>
    <property type="project" value="UniProtKB-SubCell"/>
</dbReference>
<dbReference type="SMART" id="SM00544">
    <property type="entry name" value="MA3"/>
    <property type="match status" value="1"/>
</dbReference>
<dbReference type="AlphaFoldDB" id="A0A8J1TF03"/>
<dbReference type="Proteomes" id="UP000749559">
    <property type="component" value="Unassembled WGS sequence"/>
</dbReference>
<dbReference type="InterPro" id="IPR050781">
    <property type="entry name" value="CWC22_splicing_factor"/>
</dbReference>
<feature type="region of interest" description="Disordered" evidence="5">
    <location>
        <begin position="108"/>
        <end position="137"/>
    </location>
</feature>
<dbReference type="GO" id="GO:0003723">
    <property type="term" value="F:RNA binding"/>
    <property type="evidence" value="ECO:0007669"/>
    <property type="project" value="InterPro"/>
</dbReference>
<dbReference type="InterPro" id="IPR003890">
    <property type="entry name" value="MIF4G-like_typ-3"/>
</dbReference>
<comment type="similarity">
    <text evidence="2">Belongs to the CWC22 family.</text>
</comment>
<keyword evidence="4" id="KW-0175">Coiled coil</keyword>
<name>A0A8J1TF03_OWEFU</name>
<evidence type="ECO:0000256" key="2">
    <source>
        <dbReference type="ARBA" id="ARBA00006856"/>
    </source>
</evidence>
<proteinExistence type="inferred from homology"/>